<dbReference type="CDD" id="cd17024">
    <property type="entry name" value="T3SC_IA_DspF-like"/>
    <property type="match status" value="1"/>
</dbReference>
<reference evidence="1 2" key="1">
    <citation type="submission" date="2014-05" db="EMBL/GenBank/DDBJ databases">
        <title>ATOL: Assembling a taxonomically balanced genome-scale reconstruction of the evolutionary history of the Enterobacteriaceae.</title>
        <authorList>
            <person name="Plunkett G.III."/>
            <person name="Neeno-Eckwall E.C."/>
            <person name="Glasner J.D."/>
            <person name="Perna N.T."/>
        </authorList>
    </citation>
    <scope>NUCLEOTIDE SEQUENCE [LARGE SCALE GENOMIC DNA]</scope>
    <source>
        <strain evidence="1 2">ATCC 33852</strain>
    </source>
</reference>
<evidence type="ECO:0000313" key="2">
    <source>
        <dbReference type="Proteomes" id="UP000028640"/>
    </source>
</evidence>
<dbReference type="Pfam" id="PF05932">
    <property type="entry name" value="CesT"/>
    <property type="match status" value="1"/>
</dbReference>
<dbReference type="OrthoDB" id="7026419at2"/>
<proteinExistence type="predicted"/>
<dbReference type="EMBL" id="JMPJ01000063">
    <property type="protein sequence ID" value="KFC79846.1"/>
    <property type="molecule type" value="Genomic_DNA"/>
</dbReference>
<organism evidence="1 2">
    <name type="scientific">Ewingella americana (strain ATCC 33852 / DSM 4580 / CCUG 14506 / JCM 5911 / LMG 7869 / NCTC 12157 / CDC 1468-78)</name>
    <dbReference type="NCBI Taxonomy" id="910964"/>
    <lineage>
        <taxon>Bacteria</taxon>
        <taxon>Pseudomonadati</taxon>
        <taxon>Pseudomonadota</taxon>
        <taxon>Gammaproteobacteria</taxon>
        <taxon>Enterobacterales</taxon>
        <taxon>Yersiniaceae</taxon>
        <taxon>Ewingella</taxon>
    </lineage>
</organism>
<gene>
    <name evidence="1" type="ORF">GEAM_2629</name>
</gene>
<protein>
    <submittedName>
        <fullName evidence="1">Tir family chaperone</fullName>
    </submittedName>
</protein>
<keyword evidence="2" id="KW-1185">Reference proteome</keyword>
<dbReference type="SUPFAM" id="SSF69635">
    <property type="entry name" value="Type III secretory system chaperone-like"/>
    <property type="match status" value="1"/>
</dbReference>
<evidence type="ECO:0000313" key="1">
    <source>
        <dbReference type="EMBL" id="KFC79846.1"/>
    </source>
</evidence>
<dbReference type="GeneID" id="78382848"/>
<dbReference type="Proteomes" id="UP000028640">
    <property type="component" value="Unassembled WGS sequence"/>
</dbReference>
<dbReference type="eggNOG" id="ENOG5032XHT">
    <property type="taxonomic scope" value="Bacteria"/>
</dbReference>
<dbReference type="AlphaFoldDB" id="A0A085G801"/>
<dbReference type="Gene3D" id="3.30.1460.10">
    <property type="match status" value="1"/>
</dbReference>
<accession>A0A085G801</accession>
<name>A0A085G801_EWIA3</name>
<dbReference type="GO" id="GO:0030254">
    <property type="term" value="P:protein secretion by the type III secretion system"/>
    <property type="evidence" value="ECO:0007669"/>
    <property type="project" value="InterPro"/>
</dbReference>
<dbReference type="InterPro" id="IPR010261">
    <property type="entry name" value="Tir_chaperone"/>
</dbReference>
<dbReference type="RefSeq" id="WP_034792192.1">
    <property type="nucleotide sequence ID" value="NZ_JMPJ01000063.1"/>
</dbReference>
<comment type="caution">
    <text evidence="1">The sequence shown here is derived from an EMBL/GenBank/DDBJ whole genome shotgun (WGS) entry which is preliminary data.</text>
</comment>
<sequence length="141" mass="15662">MNESAHLQNLLSHYGRRLNTSLKLENGVCALFTPQKQEAAIIELPPGSDAVVLHCQVMVLEPNSSAALLHTILTLNFEMDAMRGCWLALEEQNLRLCTQQPLSSLDNRNFSGLLDGFIQQASEVQSFIREFVRTLPTALPA</sequence>